<evidence type="ECO:0000313" key="3">
    <source>
        <dbReference type="Proteomes" id="UP000683925"/>
    </source>
</evidence>
<keyword evidence="1" id="KW-1133">Transmembrane helix</keyword>
<gene>
    <name evidence="2" type="ORF">POCTA_138.1.T0980092</name>
</gene>
<comment type="caution">
    <text evidence="2">The sequence shown here is derived from an EMBL/GenBank/DDBJ whole genome shotgun (WGS) entry which is preliminary data.</text>
</comment>
<dbReference type="AlphaFoldDB" id="A0A8S1WQY2"/>
<evidence type="ECO:0008006" key="4">
    <source>
        <dbReference type="Google" id="ProtNLM"/>
    </source>
</evidence>
<dbReference type="Proteomes" id="UP000683925">
    <property type="component" value="Unassembled WGS sequence"/>
</dbReference>
<keyword evidence="3" id="KW-1185">Reference proteome</keyword>
<accession>A0A8S1WQY2</accession>
<evidence type="ECO:0000256" key="1">
    <source>
        <dbReference type="SAM" id="Phobius"/>
    </source>
</evidence>
<dbReference type="EMBL" id="CAJJDP010000097">
    <property type="protein sequence ID" value="CAD8190785.1"/>
    <property type="molecule type" value="Genomic_DNA"/>
</dbReference>
<protein>
    <recommendedName>
        <fullName evidence="4">Transmembrane protein</fullName>
    </recommendedName>
</protein>
<feature type="transmembrane region" description="Helical" evidence="1">
    <location>
        <begin position="21"/>
        <end position="41"/>
    </location>
</feature>
<evidence type="ECO:0000313" key="2">
    <source>
        <dbReference type="EMBL" id="CAD8190785.1"/>
    </source>
</evidence>
<name>A0A8S1WQY2_PAROT</name>
<feature type="transmembrane region" description="Helical" evidence="1">
    <location>
        <begin position="210"/>
        <end position="227"/>
    </location>
</feature>
<reference evidence="2" key="1">
    <citation type="submission" date="2021-01" db="EMBL/GenBank/DDBJ databases">
        <authorList>
            <consortium name="Genoscope - CEA"/>
            <person name="William W."/>
        </authorList>
    </citation>
    <scope>NUCLEOTIDE SEQUENCE</scope>
</reference>
<sequence length="322" mass="39060">MNFKISWIKVYKMASCSQFYFMLWVFNNCIYLNGLVFKVIVGANIKVVIQIKKLPFLRSFWLRNNQDLQIIQRQKMYKFWQRSYEVNIVNRIQRYEVQIYILNFNSWISILSNPNKLGQFHLNNNCWDIQKYKQVNLSLMLHKRNILNHIISLNLIQHRKYNVVFNNIDCHLNYINNSNRKKLCIRYLGIPRHRYIYNSNGLNFAQHYKFVNLPLFIIFLLFLFEFMSQQSHFLYKPQHYFQTPQFTNPKYFEGYCIPSTQRNQKGSLIQRKFYFSLQSLLVSASWIFSEHYFTLSTYKTTSSSFHYPDIQYSKLVICAQQN</sequence>
<keyword evidence="1" id="KW-0812">Transmembrane</keyword>
<organism evidence="2 3">
    <name type="scientific">Paramecium octaurelia</name>
    <dbReference type="NCBI Taxonomy" id="43137"/>
    <lineage>
        <taxon>Eukaryota</taxon>
        <taxon>Sar</taxon>
        <taxon>Alveolata</taxon>
        <taxon>Ciliophora</taxon>
        <taxon>Intramacronucleata</taxon>
        <taxon>Oligohymenophorea</taxon>
        <taxon>Peniculida</taxon>
        <taxon>Parameciidae</taxon>
        <taxon>Paramecium</taxon>
    </lineage>
</organism>
<proteinExistence type="predicted"/>
<keyword evidence="1" id="KW-0472">Membrane</keyword>